<comment type="caution">
    <text evidence="5">The sequence shown here is derived from an EMBL/GenBank/DDBJ whole genome shotgun (WGS) entry which is preliminary data.</text>
</comment>
<dbReference type="GO" id="GO:0003841">
    <property type="term" value="F:1-acylglycerol-3-phosphate O-acyltransferase activity"/>
    <property type="evidence" value="ECO:0007669"/>
    <property type="project" value="TreeGrafter"/>
</dbReference>
<keyword evidence="2 5" id="KW-0808">Transferase</keyword>
<dbReference type="SUPFAM" id="SSF69593">
    <property type="entry name" value="Glycerol-3-phosphate (1)-acyltransferase"/>
    <property type="match status" value="1"/>
</dbReference>
<dbReference type="EMBL" id="JMIW01000007">
    <property type="protein sequence ID" value="KEO88740.1"/>
    <property type="molecule type" value="Genomic_DNA"/>
</dbReference>
<evidence type="ECO:0000313" key="5">
    <source>
        <dbReference type="EMBL" id="KEO88740.1"/>
    </source>
</evidence>
<name>A0A074M7P1_ERYLO</name>
<dbReference type="RefSeq" id="WP_034961488.1">
    <property type="nucleotide sequence ID" value="NZ_JMIW01000007.1"/>
</dbReference>
<keyword evidence="3 5" id="KW-0012">Acyltransferase</keyword>
<dbReference type="STRING" id="1044.EH31_14970"/>
<gene>
    <name evidence="5" type="ORF">EH31_14970</name>
</gene>
<sequence>MIAKLVGEALFAAARFLVGGQARWRGCEPATTQRIYFANHASHMDTIIMCGALPGYLRTTTHPVAAADYWGSGPVQRFVALKVLNAVLVERGGAKDPLAPLREVLEQGESLIIFPEGTRRAESLPGAFKAGLYHLAKDFPEAELVPVYLTNLARAYPKGAILPAPISSAAHFGAPIQLEDSEDKAAFLARAQASIIALSGEELPGENA</sequence>
<evidence type="ECO:0000259" key="4">
    <source>
        <dbReference type="SMART" id="SM00563"/>
    </source>
</evidence>
<feature type="domain" description="Phospholipid/glycerol acyltransferase" evidence="4">
    <location>
        <begin position="34"/>
        <end position="152"/>
    </location>
</feature>
<evidence type="ECO:0000313" key="6">
    <source>
        <dbReference type="Proteomes" id="UP000027647"/>
    </source>
</evidence>
<reference evidence="5 6" key="1">
    <citation type="submission" date="2014-04" db="EMBL/GenBank/DDBJ databases">
        <title>A comprehensive comparison of genomes of Erythrobacter spp. strains.</title>
        <authorList>
            <person name="Zheng Q."/>
        </authorList>
    </citation>
    <scope>NUCLEOTIDE SEQUENCE [LARGE SCALE GENOMIC DNA]</scope>
    <source>
        <strain evidence="5 6">DSM 6997</strain>
    </source>
</reference>
<dbReference type="GO" id="GO:0006654">
    <property type="term" value="P:phosphatidic acid biosynthetic process"/>
    <property type="evidence" value="ECO:0007669"/>
    <property type="project" value="TreeGrafter"/>
</dbReference>
<evidence type="ECO:0000256" key="2">
    <source>
        <dbReference type="ARBA" id="ARBA00022679"/>
    </source>
</evidence>
<dbReference type="CDD" id="cd07989">
    <property type="entry name" value="LPLAT_AGPAT-like"/>
    <property type="match status" value="1"/>
</dbReference>
<dbReference type="InterPro" id="IPR002123">
    <property type="entry name" value="Plipid/glycerol_acylTrfase"/>
</dbReference>
<proteinExistence type="predicted"/>
<evidence type="ECO:0000256" key="3">
    <source>
        <dbReference type="ARBA" id="ARBA00023315"/>
    </source>
</evidence>
<keyword evidence="6" id="KW-1185">Reference proteome</keyword>
<dbReference type="Proteomes" id="UP000027647">
    <property type="component" value="Unassembled WGS sequence"/>
</dbReference>
<dbReference type="PANTHER" id="PTHR10434:SF11">
    <property type="entry name" value="1-ACYL-SN-GLYCEROL-3-PHOSPHATE ACYLTRANSFERASE"/>
    <property type="match status" value="1"/>
</dbReference>
<protein>
    <submittedName>
        <fullName evidence="5">Acyltransferase</fullName>
    </submittedName>
</protein>
<dbReference type="PANTHER" id="PTHR10434">
    <property type="entry name" value="1-ACYL-SN-GLYCEROL-3-PHOSPHATE ACYLTRANSFERASE"/>
    <property type="match status" value="1"/>
</dbReference>
<organism evidence="5 6">
    <name type="scientific">Erythrobacter longus</name>
    <dbReference type="NCBI Taxonomy" id="1044"/>
    <lineage>
        <taxon>Bacteria</taxon>
        <taxon>Pseudomonadati</taxon>
        <taxon>Pseudomonadota</taxon>
        <taxon>Alphaproteobacteria</taxon>
        <taxon>Sphingomonadales</taxon>
        <taxon>Erythrobacteraceae</taxon>
        <taxon>Erythrobacter/Porphyrobacter group</taxon>
        <taxon>Erythrobacter</taxon>
    </lineage>
</organism>
<dbReference type="OrthoDB" id="9808424at2"/>
<evidence type="ECO:0000256" key="1">
    <source>
        <dbReference type="ARBA" id="ARBA00005189"/>
    </source>
</evidence>
<comment type="pathway">
    <text evidence="1">Lipid metabolism.</text>
</comment>
<accession>A0A074M7P1</accession>
<dbReference type="SMART" id="SM00563">
    <property type="entry name" value="PlsC"/>
    <property type="match status" value="1"/>
</dbReference>
<dbReference type="AlphaFoldDB" id="A0A074M7P1"/>
<dbReference type="Pfam" id="PF01553">
    <property type="entry name" value="Acyltransferase"/>
    <property type="match status" value="1"/>
</dbReference>
<dbReference type="eggNOG" id="COG0204">
    <property type="taxonomic scope" value="Bacteria"/>
</dbReference>